<dbReference type="InterPro" id="IPR011004">
    <property type="entry name" value="Trimer_LpxA-like_sf"/>
</dbReference>
<protein>
    <submittedName>
        <fullName evidence="4">Acyltransferase</fullName>
    </submittedName>
</protein>
<evidence type="ECO:0000256" key="2">
    <source>
        <dbReference type="ARBA" id="ARBA00022737"/>
    </source>
</evidence>
<accession>A0ABR7IU81</accession>
<dbReference type="PANTHER" id="PTHR23416">
    <property type="entry name" value="SIALIC ACID SYNTHASE-RELATED"/>
    <property type="match status" value="1"/>
</dbReference>
<proteinExistence type="predicted"/>
<evidence type="ECO:0000256" key="3">
    <source>
        <dbReference type="ARBA" id="ARBA00023315"/>
    </source>
</evidence>
<dbReference type="PROSITE" id="PS00101">
    <property type="entry name" value="HEXAPEP_TRANSFERASES"/>
    <property type="match status" value="1"/>
</dbReference>
<dbReference type="EMBL" id="JACRUN010000001">
    <property type="protein sequence ID" value="MBC5833321.1"/>
    <property type="molecule type" value="Genomic_DNA"/>
</dbReference>
<dbReference type="RefSeq" id="WP_166124577.1">
    <property type="nucleotide sequence ID" value="NZ_JAANOQ010000001.1"/>
</dbReference>
<reference evidence="4 5" key="1">
    <citation type="submission" date="2020-08" db="EMBL/GenBank/DDBJ databases">
        <title>Description of novel Flavobacterium F-408 isolate.</title>
        <authorList>
            <person name="Saticioglu I.B."/>
            <person name="Duman M."/>
            <person name="Altun S."/>
        </authorList>
    </citation>
    <scope>NUCLEOTIDE SEQUENCE [LARGE SCALE GENOMIC DNA]</scope>
    <source>
        <strain evidence="4 5">F-408</strain>
    </source>
</reference>
<dbReference type="Proteomes" id="UP000605990">
    <property type="component" value="Unassembled WGS sequence"/>
</dbReference>
<keyword evidence="3 4" id="KW-0012">Acyltransferase</keyword>
<keyword evidence="2" id="KW-0677">Repeat</keyword>
<organism evidence="4 5">
    <name type="scientific">Flavobacterium bernardetii</name>
    <dbReference type="NCBI Taxonomy" id="2813823"/>
    <lineage>
        <taxon>Bacteria</taxon>
        <taxon>Pseudomonadati</taxon>
        <taxon>Bacteroidota</taxon>
        <taxon>Flavobacteriia</taxon>
        <taxon>Flavobacteriales</taxon>
        <taxon>Flavobacteriaceae</taxon>
        <taxon>Flavobacterium</taxon>
    </lineage>
</organism>
<dbReference type="Pfam" id="PF00132">
    <property type="entry name" value="Hexapep"/>
    <property type="match status" value="1"/>
</dbReference>
<sequence>MIKKLKNKIINYLFLQIQDLQRKKEQQQLDVLLKSFKSSGKSFVIGKDYSIKNPQYISFGDNFFALDRFRIEAWDNYQNQNFNPEIIIGNNVVFNTDIHIGCIDKIVINDNCLFGSRIFISDHDHGGFDALLSNIPPVERKLTSKGPVIIQKNVWIGEGVCILANVTIGENSIIASNAVVTKDVPANSIVAGIPARVIKEKK</sequence>
<name>A0ABR7IU81_9FLAO</name>
<dbReference type="CDD" id="cd04647">
    <property type="entry name" value="LbH_MAT_like"/>
    <property type="match status" value="1"/>
</dbReference>
<keyword evidence="1" id="KW-0808">Transferase</keyword>
<comment type="caution">
    <text evidence="4">The sequence shown here is derived from an EMBL/GenBank/DDBJ whole genome shotgun (WGS) entry which is preliminary data.</text>
</comment>
<dbReference type="Gene3D" id="2.160.10.10">
    <property type="entry name" value="Hexapeptide repeat proteins"/>
    <property type="match status" value="1"/>
</dbReference>
<dbReference type="PANTHER" id="PTHR23416:SF78">
    <property type="entry name" value="LIPOPOLYSACCHARIDE BIOSYNTHESIS O-ACETYL TRANSFERASE WBBJ-RELATED"/>
    <property type="match status" value="1"/>
</dbReference>
<gene>
    <name evidence="4" type="ORF">H8R27_00345</name>
</gene>
<dbReference type="SUPFAM" id="SSF51161">
    <property type="entry name" value="Trimeric LpxA-like enzymes"/>
    <property type="match status" value="1"/>
</dbReference>
<evidence type="ECO:0000256" key="1">
    <source>
        <dbReference type="ARBA" id="ARBA00022679"/>
    </source>
</evidence>
<evidence type="ECO:0000313" key="4">
    <source>
        <dbReference type="EMBL" id="MBC5833321.1"/>
    </source>
</evidence>
<dbReference type="GO" id="GO:0016746">
    <property type="term" value="F:acyltransferase activity"/>
    <property type="evidence" value="ECO:0007669"/>
    <property type="project" value="UniProtKB-KW"/>
</dbReference>
<dbReference type="InterPro" id="IPR018357">
    <property type="entry name" value="Hexapep_transf_CS"/>
</dbReference>
<dbReference type="InterPro" id="IPR001451">
    <property type="entry name" value="Hexapep"/>
</dbReference>
<keyword evidence="5" id="KW-1185">Reference proteome</keyword>
<evidence type="ECO:0000313" key="5">
    <source>
        <dbReference type="Proteomes" id="UP000605990"/>
    </source>
</evidence>
<dbReference type="InterPro" id="IPR051159">
    <property type="entry name" value="Hexapeptide_acetyltransf"/>
</dbReference>